<protein>
    <recommendedName>
        <fullName evidence="5">Outer membrane protease</fullName>
    </recommendedName>
</protein>
<sequence length="311" mass="34053">MPFSRFSLPLSVVLMAGASLPVAAEQSGITASVDAGVLNLRATETVHIGGRKLSELEWETKNAVALRGSLGLELAPGWRVKAEGRVGFEGDGYMTDYDWVWPFSRDSSKDNWSHRSQHDDTRLDHYFSGNLELNRMLLDDPQQYLSAGVGFRYTDVQWSAYGGNAVYSVFSPRDFSGKFKDGLKGITYRQQIPVFYGNLTGGQRFGNWSLNLGLEGGAMVYGKATDDHWLRDMRFTDKFDVAGMFGVKAGVAYDLTENASIYLDGAYDYTSLGRGDTHYSGAGAGDLSSEKNAGGGDLQSIFVGMGVRGRF</sequence>
<dbReference type="PIRSF" id="PIRSF001522">
    <property type="entry name" value="Peptidase_A26"/>
    <property type="match status" value="1"/>
</dbReference>
<dbReference type="GO" id="GO:0006508">
    <property type="term" value="P:proteolysis"/>
    <property type="evidence" value="ECO:0007669"/>
    <property type="project" value="InterPro"/>
</dbReference>
<dbReference type="RefSeq" id="WP_080817260.1">
    <property type="nucleotide sequence ID" value="NZ_LT009748.1"/>
</dbReference>
<dbReference type="Pfam" id="PF01278">
    <property type="entry name" value="Omptin"/>
    <property type="match status" value="1"/>
</dbReference>
<dbReference type="InterPro" id="IPR053724">
    <property type="entry name" value="OMP_A26_sf"/>
</dbReference>
<reference evidence="3 4" key="1">
    <citation type="submission" date="2016-01" db="EMBL/GenBank/DDBJ databases">
        <authorList>
            <person name="Oliw E.H."/>
        </authorList>
    </citation>
    <scope>NUCLEOTIDE SEQUENCE [LARGE SCALE GENOMIC DNA]</scope>
    <source>
        <strain evidence="3 4">Zutra 3-1</strain>
    </source>
</reference>
<dbReference type="AlphaFoldDB" id="A0A1S7PP51"/>
<proteinExistence type="predicted"/>
<dbReference type="PRINTS" id="PR00482">
    <property type="entry name" value="OMPTIN"/>
</dbReference>
<feature type="active site" evidence="1">
    <location>
        <position position="98"/>
    </location>
</feature>
<gene>
    <name evidence="3" type="ORF">AGR7C_Cc160265</name>
</gene>
<evidence type="ECO:0000256" key="1">
    <source>
        <dbReference type="PIRSR" id="PIRSR001522-1"/>
    </source>
</evidence>
<keyword evidence="2" id="KW-0732">Signal</keyword>
<evidence type="ECO:0000256" key="2">
    <source>
        <dbReference type="SAM" id="SignalP"/>
    </source>
</evidence>
<dbReference type="InterPro" id="IPR020080">
    <property type="entry name" value="OM_adhesin/peptidase_omptin"/>
</dbReference>
<feature type="chain" id="PRO_5012797485" description="Outer membrane protease" evidence="2">
    <location>
        <begin position="25"/>
        <end position="311"/>
    </location>
</feature>
<dbReference type="SUPFAM" id="SSF69917">
    <property type="entry name" value="OMPT-like"/>
    <property type="match status" value="1"/>
</dbReference>
<feature type="active site" evidence="1">
    <location>
        <position position="96"/>
    </location>
</feature>
<accession>A0A1S7PP51</accession>
<evidence type="ECO:0000313" key="4">
    <source>
        <dbReference type="Proteomes" id="UP000191987"/>
    </source>
</evidence>
<name>A0A1S7PP51_9HYPH</name>
<feature type="active site" evidence="1">
    <location>
        <position position="226"/>
    </location>
</feature>
<dbReference type="Proteomes" id="UP000191987">
    <property type="component" value="Unassembled WGS sequence"/>
</dbReference>
<dbReference type="Gene3D" id="2.40.128.90">
    <property type="entry name" value="OMPT-like"/>
    <property type="match status" value="1"/>
</dbReference>
<dbReference type="InterPro" id="IPR000036">
    <property type="entry name" value="Peptidase_A26_omptin"/>
</dbReference>
<feature type="signal peptide" evidence="2">
    <location>
        <begin position="1"/>
        <end position="24"/>
    </location>
</feature>
<dbReference type="EMBL" id="FBWG01000008">
    <property type="protein sequence ID" value="CUX24385.1"/>
    <property type="molecule type" value="Genomic_DNA"/>
</dbReference>
<evidence type="ECO:0000313" key="3">
    <source>
        <dbReference type="EMBL" id="CUX24385.1"/>
    </source>
</evidence>
<dbReference type="GO" id="GO:0004190">
    <property type="term" value="F:aspartic-type endopeptidase activity"/>
    <property type="evidence" value="ECO:0007669"/>
    <property type="project" value="InterPro"/>
</dbReference>
<evidence type="ECO:0008006" key="5">
    <source>
        <dbReference type="Google" id="ProtNLM"/>
    </source>
</evidence>
<feature type="active site" evidence="1">
    <location>
        <position position="228"/>
    </location>
</feature>
<dbReference type="GO" id="GO:0009279">
    <property type="term" value="C:cell outer membrane"/>
    <property type="evidence" value="ECO:0007669"/>
    <property type="project" value="InterPro"/>
</dbReference>
<organism evidence="3 4">
    <name type="scientific">Agrobacterium deltaense Zutra 3/1</name>
    <dbReference type="NCBI Taxonomy" id="1183427"/>
    <lineage>
        <taxon>Bacteria</taxon>
        <taxon>Pseudomonadati</taxon>
        <taxon>Pseudomonadota</taxon>
        <taxon>Alphaproteobacteria</taxon>
        <taxon>Hyphomicrobiales</taxon>
        <taxon>Rhizobiaceae</taxon>
        <taxon>Rhizobium/Agrobacterium group</taxon>
        <taxon>Agrobacterium</taxon>
    </lineage>
</organism>